<reference evidence="2 3" key="1">
    <citation type="submission" date="2019-03" db="EMBL/GenBank/DDBJ databases">
        <title>First draft genome of Liparis tanakae, snailfish: a comprehensive survey of snailfish specific genes.</title>
        <authorList>
            <person name="Kim W."/>
            <person name="Song I."/>
            <person name="Jeong J.-H."/>
            <person name="Kim D."/>
            <person name="Kim S."/>
            <person name="Ryu S."/>
            <person name="Song J.Y."/>
            <person name="Lee S.K."/>
        </authorList>
    </citation>
    <scope>NUCLEOTIDE SEQUENCE [LARGE SCALE GENOMIC DNA]</scope>
    <source>
        <tissue evidence="2">Muscle</tissue>
    </source>
</reference>
<organism evidence="2 3">
    <name type="scientific">Liparis tanakae</name>
    <name type="common">Tanaka's snailfish</name>
    <dbReference type="NCBI Taxonomy" id="230148"/>
    <lineage>
        <taxon>Eukaryota</taxon>
        <taxon>Metazoa</taxon>
        <taxon>Chordata</taxon>
        <taxon>Craniata</taxon>
        <taxon>Vertebrata</taxon>
        <taxon>Euteleostomi</taxon>
        <taxon>Actinopterygii</taxon>
        <taxon>Neopterygii</taxon>
        <taxon>Teleostei</taxon>
        <taxon>Neoteleostei</taxon>
        <taxon>Acanthomorphata</taxon>
        <taxon>Eupercaria</taxon>
        <taxon>Perciformes</taxon>
        <taxon>Cottioidei</taxon>
        <taxon>Cottales</taxon>
        <taxon>Liparidae</taxon>
        <taxon>Liparis</taxon>
    </lineage>
</organism>
<name>A0A4Z2G367_9TELE</name>
<dbReference type="Proteomes" id="UP000314294">
    <property type="component" value="Unassembled WGS sequence"/>
</dbReference>
<comment type="caution">
    <text evidence="2">The sequence shown here is derived from an EMBL/GenBank/DDBJ whole genome shotgun (WGS) entry which is preliminary data.</text>
</comment>
<keyword evidence="3" id="KW-1185">Reference proteome</keyword>
<proteinExistence type="predicted"/>
<accession>A0A4Z2G367</accession>
<sequence length="109" mass="12691">MPSCQQRSPDDFPQSVSRRHRWHIRDHEEFILWVHLIPTFTQIHPTRNQPADGLTLTRAEPVNRGSRVPPGLREETVRREFTERSVQLIPTPAKSPVEEREPSRALPVT</sequence>
<protein>
    <submittedName>
        <fullName evidence="2">Uncharacterized protein</fullName>
    </submittedName>
</protein>
<evidence type="ECO:0000313" key="3">
    <source>
        <dbReference type="Proteomes" id="UP000314294"/>
    </source>
</evidence>
<gene>
    <name evidence="2" type="ORF">EYF80_042831</name>
</gene>
<feature type="region of interest" description="Disordered" evidence="1">
    <location>
        <begin position="89"/>
        <end position="109"/>
    </location>
</feature>
<dbReference type="AlphaFoldDB" id="A0A4Z2G367"/>
<evidence type="ECO:0000256" key="1">
    <source>
        <dbReference type="SAM" id="MobiDB-lite"/>
    </source>
</evidence>
<dbReference type="EMBL" id="SRLO01000764">
    <property type="protein sequence ID" value="TNN46982.1"/>
    <property type="molecule type" value="Genomic_DNA"/>
</dbReference>
<evidence type="ECO:0000313" key="2">
    <source>
        <dbReference type="EMBL" id="TNN46982.1"/>
    </source>
</evidence>